<sequence length="464" mass="50339">MQTPSPATTPSVDASGEHPRAHPRLAGVALAQLAGVRAGLAAGWPLEDVLQNEGVDPARHAKAEDAWDERLAEDDAEELLHLFDTCQAEAAERYRRPIPPLDEELGAWLDFARHFAAQEEPVPWLAGFGLRLADVFTLHRLWSKRLMEEPSLREHAHRLLAATPGDVPTPRPGQGILHPPAPLGEMVDLPEDEAPIDDEDVGEDDDAPEAAPADFFAPLPHEGDAKPITPMAIEPPPQPSAPDPDLPVDTLPPVSLAAAPSMPFQKLPLPQPLVSFAPEPAEAEPVDRLAQTLPAPEFVPADPLPFQREATLATGDTKGLDLGSTLPVGFIAPREVLPFQEPTKGKASATKNQARAVTQPLPAFVPGEALPFDPKEDDSTNEDTGPATAPFEGAVPPDLSLEAHAELCAKLAASPDEAERIFARYGLAEPRARKAVDEAWKERLRRDPALYQEWQRLYRMFSER</sequence>
<feature type="region of interest" description="Disordered" evidence="1">
    <location>
        <begin position="364"/>
        <end position="396"/>
    </location>
</feature>
<name>A0ABT6NLA8_9BACT</name>
<comment type="caution">
    <text evidence="2">The sequence shown here is derived from an EMBL/GenBank/DDBJ whole genome shotgun (WGS) entry which is preliminary data.</text>
</comment>
<dbReference type="Proteomes" id="UP001160301">
    <property type="component" value="Unassembled WGS sequence"/>
</dbReference>
<keyword evidence="3" id="KW-1185">Reference proteome</keyword>
<evidence type="ECO:0000256" key="1">
    <source>
        <dbReference type="SAM" id="MobiDB-lite"/>
    </source>
</evidence>
<proteinExistence type="predicted"/>
<dbReference type="EMBL" id="JARZHI010000004">
    <property type="protein sequence ID" value="MDI1429097.1"/>
    <property type="molecule type" value="Genomic_DNA"/>
</dbReference>
<evidence type="ECO:0000313" key="3">
    <source>
        <dbReference type="Proteomes" id="UP001160301"/>
    </source>
</evidence>
<feature type="compositionally biased region" description="Polar residues" evidence="1">
    <location>
        <begin position="1"/>
        <end position="12"/>
    </location>
</feature>
<protein>
    <submittedName>
        <fullName evidence="2">Uncharacterized protein</fullName>
    </submittedName>
</protein>
<feature type="compositionally biased region" description="Pro residues" evidence="1">
    <location>
        <begin position="233"/>
        <end position="245"/>
    </location>
</feature>
<organism evidence="2 3">
    <name type="scientific">Polyangium sorediatum</name>
    <dbReference type="NCBI Taxonomy" id="889274"/>
    <lineage>
        <taxon>Bacteria</taxon>
        <taxon>Pseudomonadati</taxon>
        <taxon>Myxococcota</taxon>
        <taxon>Polyangia</taxon>
        <taxon>Polyangiales</taxon>
        <taxon>Polyangiaceae</taxon>
        <taxon>Polyangium</taxon>
    </lineage>
</organism>
<feature type="region of interest" description="Disordered" evidence="1">
    <location>
        <begin position="162"/>
        <end position="247"/>
    </location>
</feature>
<dbReference type="RefSeq" id="WP_136971036.1">
    <property type="nucleotide sequence ID" value="NZ_JARZHI010000004.1"/>
</dbReference>
<gene>
    <name evidence="2" type="ORF">QHF89_06310</name>
</gene>
<feature type="compositionally biased region" description="Acidic residues" evidence="1">
    <location>
        <begin position="188"/>
        <end position="208"/>
    </location>
</feature>
<feature type="region of interest" description="Disordered" evidence="1">
    <location>
        <begin position="1"/>
        <end position="23"/>
    </location>
</feature>
<evidence type="ECO:0000313" key="2">
    <source>
        <dbReference type="EMBL" id="MDI1429097.1"/>
    </source>
</evidence>
<reference evidence="2 3" key="1">
    <citation type="submission" date="2023-04" db="EMBL/GenBank/DDBJ databases">
        <title>The genome sequence of Polyangium sorediatum DSM14670.</title>
        <authorList>
            <person name="Zhang X."/>
        </authorList>
    </citation>
    <scope>NUCLEOTIDE SEQUENCE [LARGE SCALE GENOMIC DNA]</scope>
    <source>
        <strain evidence="2 3">DSM 14670</strain>
    </source>
</reference>
<accession>A0ABT6NLA8</accession>